<accession>A0A918G477</accession>
<evidence type="ECO:0000313" key="9">
    <source>
        <dbReference type="Proteomes" id="UP000653493"/>
    </source>
</evidence>
<keyword evidence="9" id="KW-1185">Reference proteome</keyword>
<comment type="caution">
    <text evidence="8">The sequence shown here is derived from an EMBL/GenBank/DDBJ whole genome shotgun (WGS) entry which is preliminary data.</text>
</comment>
<evidence type="ECO:0000256" key="4">
    <source>
        <dbReference type="ARBA" id="ARBA00023163"/>
    </source>
</evidence>
<feature type="domain" description="HTH luxR-type" evidence="6">
    <location>
        <begin position="150"/>
        <end position="215"/>
    </location>
</feature>
<reference evidence="8" key="1">
    <citation type="journal article" date="2014" name="Int. J. Syst. Evol. Microbiol.">
        <title>Complete genome sequence of Corynebacterium casei LMG S-19264T (=DSM 44701T), isolated from a smear-ripened cheese.</title>
        <authorList>
            <consortium name="US DOE Joint Genome Institute (JGI-PGF)"/>
            <person name="Walter F."/>
            <person name="Albersmeier A."/>
            <person name="Kalinowski J."/>
            <person name="Ruckert C."/>
        </authorList>
    </citation>
    <scope>NUCLEOTIDE SEQUENCE</scope>
    <source>
        <strain evidence="8">JCM 4234</strain>
    </source>
</reference>
<dbReference type="InterPro" id="IPR058245">
    <property type="entry name" value="NreC/VraR/RcsB-like_REC"/>
</dbReference>
<evidence type="ECO:0000259" key="7">
    <source>
        <dbReference type="PROSITE" id="PS50110"/>
    </source>
</evidence>
<name>A0A918G477_STRGD</name>
<evidence type="ECO:0000259" key="6">
    <source>
        <dbReference type="PROSITE" id="PS50043"/>
    </source>
</evidence>
<keyword evidence="3 8" id="KW-0238">DNA-binding</keyword>
<dbReference type="PANTHER" id="PTHR43214">
    <property type="entry name" value="TWO-COMPONENT RESPONSE REGULATOR"/>
    <property type="match status" value="1"/>
</dbReference>
<dbReference type="Gene3D" id="3.40.50.2300">
    <property type="match status" value="1"/>
</dbReference>
<dbReference type="Pfam" id="PF00072">
    <property type="entry name" value="Response_reg"/>
    <property type="match status" value="1"/>
</dbReference>
<dbReference type="GO" id="GO:0003677">
    <property type="term" value="F:DNA binding"/>
    <property type="evidence" value="ECO:0007669"/>
    <property type="project" value="UniProtKB-KW"/>
</dbReference>
<dbReference type="InterPro" id="IPR000792">
    <property type="entry name" value="Tscrpt_reg_LuxR_C"/>
</dbReference>
<dbReference type="InterPro" id="IPR016032">
    <property type="entry name" value="Sig_transdc_resp-reg_C-effctor"/>
</dbReference>
<dbReference type="GO" id="GO:0006355">
    <property type="term" value="P:regulation of DNA-templated transcription"/>
    <property type="evidence" value="ECO:0007669"/>
    <property type="project" value="InterPro"/>
</dbReference>
<evidence type="ECO:0000256" key="1">
    <source>
        <dbReference type="ARBA" id="ARBA00022553"/>
    </source>
</evidence>
<dbReference type="CDD" id="cd17535">
    <property type="entry name" value="REC_NarL-like"/>
    <property type="match status" value="1"/>
</dbReference>
<gene>
    <name evidence="8" type="ORF">GCM10010238_01500</name>
</gene>
<evidence type="ECO:0000256" key="3">
    <source>
        <dbReference type="ARBA" id="ARBA00023125"/>
    </source>
</evidence>
<keyword evidence="1 5" id="KW-0597">Phosphoprotein</keyword>
<dbReference type="EMBL" id="BMSL01000001">
    <property type="protein sequence ID" value="GGS17290.1"/>
    <property type="molecule type" value="Genomic_DNA"/>
</dbReference>
<protein>
    <submittedName>
        <fullName evidence="8">DNA-binding response regulator</fullName>
    </submittedName>
</protein>
<feature type="modified residue" description="4-aspartylphosphate" evidence="5">
    <location>
        <position position="61"/>
    </location>
</feature>
<dbReference type="SMART" id="SM00448">
    <property type="entry name" value="REC"/>
    <property type="match status" value="1"/>
</dbReference>
<dbReference type="Proteomes" id="UP000653493">
    <property type="component" value="Unassembled WGS sequence"/>
</dbReference>
<reference evidence="8" key="2">
    <citation type="submission" date="2020-09" db="EMBL/GenBank/DDBJ databases">
        <authorList>
            <person name="Sun Q."/>
            <person name="Ohkuma M."/>
        </authorList>
    </citation>
    <scope>NUCLEOTIDE SEQUENCE</scope>
    <source>
        <strain evidence="8">JCM 4234</strain>
    </source>
</reference>
<sequence>MSAPAVPVVRICLADDHTLMRDGLKEMLHTAPGFTVVGEASTGTEAVALATGLRPDVVLLDVEMPGPGAAEVIRRITRAVPKTQVLVLTMHDDPDMVRELLETGAAGYLLKTVPREELIGAVRSAVRRDSDSVVLVVSRQTVEQLDRQRSRERAVQLTARELEVLRLVAEALSNAQVAERLFITEATVKRHLTNIYGKLDAVSRVDALRKAAAARLIDAGRDGGPWSRPGDPAGVR</sequence>
<feature type="domain" description="Response regulatory" evidence="7">
    <location>
        <begin position="10"/>
        <end position="126"/>
    </location>
</feature>
<dbReference type="GO" id="GO:0000160">
    <property type="term" value="P:phosphorelay signal transduction system"/>
    <property type="evidence" value="ECO:0007669"/>
    <property type="project" value="InterPro"/>
</dbReference>
<dbReference type="PROSITE" id="PS50043">
    <property type="entry name" value="HTH_LUXR_2"/>
    <property type="match status" value="1"/>
</dbReference>
<dbReference type="SMART" id="SM00421">
    <property type="entry name" value="HTH_LUXR"/>
    <property type="match status" value="1"/>
</dbReference>
<dbReference type="InterPro" id="IPR039420">
    <property type="entry name" value="WalR-like"/>
</dbReference>
<organism evidence="8 9">
    <name type="scientific">Streptomyces griseoviridis</name>
    <dbReference type="NCBI Taxonomy" id="45398"/>
    <lineage>
        <taxon>Bacteria</taxon>
        <taxon>Bacillati</taxon>
        <taxon>Actinomycetota</taxon>
        <taxon>Actinomycetes</taxon>
        <taxon>Kitasatosporales</taxon>
        <taxon>Streptomycetaceae</taxon>
        <taxon>Streptomyces</taxon>
    </lineage>
</organism>
<dbReference type="Pfam" id="PF00196">
    <property type="entry name" value="GerE"/>
    <property type="match status" value="1"/>
</dbReference>
<dbReference type="SUPFAM" id="SSF46894">
    <property type="entry name" value="C-terminal effector domain of the bipartite response regulators"/>
    <property type="match status" value="1"/>
</dbReference>
<evidence type="ECO:0000256" key="2">
    <source>
        <dbReference type="ARBA" id="ARBA00023015"/>
    </source>
</evidence>
<dbReference type="CDD" id="cd06170">
    <property type="entry name" value="LuxR_C_like"/>
    <property type="match status" value="1"/>
</dbReference>
<dbReference type="InterPro" id="IPR001789">
    <property type="entry name" value="Sig_transdc_resp-reg_receiver"/>
</dbReference>
<dbReference type="PRINTS" id="PR00038">
    <property type="entry name" value="HTHLUXR"/>
</dbReference>
<dbReference type="InterPro" id="IPR011006">
    <property type="entry name" value="CheY-like_superfamily"/>
</dbReference>
<keyword evidence="4" id="KW-0804">Transcription</keyword>
<dbReference type="PANTHER" id="PTHR43214:SF24">
    <property type="entry name" value="TRANSCRIPTIONAL REGULATORY PROTEIN NARL-RELATED"/>
    <property type="match status" value="1"/>
</dbReference>
<dbReference type="AlphaFoldDB" id="A0A918G477"/>
<evidence type="ECO:0000313" key="8">
    <source>
        <dbReference type="EMBL" id="GGS17290.1"/>
    </source>
</evidence>
<keyword evidence="2" id="KW-0805">Transcription regulation</keyword>
<proteinExistence type="predicted"/>
<dbReference type="PROSITE" id="PS50110">
    <property type="entry name" value="RESPONSE_REGULATORY"/>
    <property type="match status" value="1"/>
</dbReference>
<dbReference type="SUPFAM" id="SSF52172">
    <property type="entry name" value="CheY-like"/>
    <property type="match status" value="1"/>
</dbReference>
<evidence type="ECO:0000256" key="5">
    <source>
        <dbReference type="PROSITE-ProRule" id="PRU00169"/>
    </source>
</evidence>